<proteinExistence type="predicted"/>
<dbReference type="CDD" id="cd16936">
    <property type="entry name" value="HATPase_RsbW-like"/>
    <property type="match status" value="1"/>
</dbReference>
<protein>
    <submittedName>
        <fullName evidence="3">Serine/threonine-protein kinase RsbW</fullName>
        <ecNumber evidence="3">2.7.11.1</ecNumber>
    </submittedName>
</protein>
<gene>
    <name evidence="3" type="ORF">QE417_000598</name>
</gene>
<keyword evidence="3" id="KW-0418">Kinase</keyword>
<evidence type="ECO:0000259" key="2">
    <source>
        <dbReference type="Pfam" id="PF13581"/>
    </source>
</evidence>
<name>A0ABU3GPW6_9SPHI</name>
<dbReference type="EMBL" id="JAVLVU010000001">
    <property type="protein sequence ID" value="MDT3401526.1"/>
    <property type="molecule type" value="Genomic_DNA"/>
</dbReference>
<dbReference type="InterPro" id="IPR050267">
    <property type="entry name" value="Anti-sigma-factor_SerPK"/>
</dbReference>
<dbReference type="InterPro" id="IPR003594">
    <property type="entry name" value="HATPase_dom"/>
</dbReference>
<keyword evidence="4" id="KW-1185">Reference proteome</keyword>
<feature type="domain" description="Histidine kinase/HSP90-like ATPase" evidence="2">
    <location>
        <begin position="8"/>
        <end position="132"/>
    </location>
</feature>
<dbReference type="PANTHER" id="PTHR35526">
    <property type="entry name" value="ANTI-SIGMA-F FACTOR RSBW-RELATED"/>
    <property type="match status" value="1"/>
</dbReference>
<accession>A0ABU3GPW6</accession>
<dbReference type="PANTHER" id="PTHR35526:SF6">
    <property type="entry name" value="SLR1861 PROTEIN"/>
    <property type="match status" value="1"/>
</dbReference>
<keyword evidence="3" id="KW-0808">Transferase</keyword>
<comment type="caution">
    <text evidence="3">The sequence shown here is derived from an EMBL/GenBank/DDBJ whole genome shotgun (WGS) entry which is preliminary data.</text>
</comment>
<keyword evidence="1" id="KW-0723">Serine/threonine-protein kinase</keyword>
<dbReference type="Pfam" id="PF13581">
    <property type="entry name" value="HATPase_c_2"/>
    <property type="match status" value="1"/>
</dbReference>
<dbReference type="RefSeq" id="WP_311947406.1">
    <property type="nucleotide sequence ID" value="NZ_JAVLVU010000001.1"/>
</dbReference>
<dbReference type="EC" id="2.7.11.1" evidence="3"/>
<reference evidence="4" key="1">
    <citation type="submission" date="2023-07" db="EMBL/GenBank/DDBJ databases">
        <title>Functional and genomic diversity of the sorghum phyllosphere microbiome.</title>
        <authorList>
            <person name="Shade A."/>
        </authorList>
    </citation>
    <scope>NUCLEOTIDE SEQUENCE [LARGE SCALE GENOMIC DNA]</scope>
    <source>
        <strain evidence="4">SORGH_AS_0422</strain>
    </source>
</reference>
<evidence type="ECO:0000313" key="4">
    <source>
        <dbReference type="Proteomes" id="UP001258315"/>
    </source>
</evidence>
<dbReference type="InterPro" id="IPR036890">
    <property type="entry name" value="HATPase_C_sf"/>
</dbReference>
<dbReference type="GO" id="GO:0004674">
    <property type="term" value="F:protein serine/threonine kinase activity"/>
    <property type="evidence" value="ECO:0007669"/>
    <property type="project" value="UniProtKB-EC"/>
</dbReference>
<evidence type="ECO:0000313" key="3">
    <source>
        <dbReference type="EMBL" id="MDT3401526.1"/>
    </source>
</evidence>
<dbReference type="Gene3D" id="3.30.565.10">
    <property type="entry name" value="Histidine kinase-like ATPase, C-terminal domain"/>
    <property type="match status" value="1"/>
</dbReference>
<organism evidence="3 4">
    <name type="scientific">Mucilaginibacter terrae</name>
    <dbReference type="NCBI Taxonomy" id="1955052"/>
    <lineage>
        <taxon>Bacteria</taxon>
        <taxon>Pseudomonadati</taxon>
        <taxon>Bacteroidota</taxon>
        <taxon>Sphingobacteriia</taxon>
        <taxon>Sphingobacteriales</taxon>
        <taxon>Sphingobacteriaceae</taxon>
        <taxon>Mucilaginibacter</taxon>
    </lineage>
</organism>
<dbReference type="Proteomes" id="UP001258315">
    <property type="component" value="Unassembled WGS sequence"/>
</dbReference>
<sequence>MDTIVKSFPATLDSLEPIRNFVSEKSAALGLNKKKTYGLCLAIDEIATNIINYGYPKAGITNGEVQVTVNISDKSIEVILGDQAVAFDPLQHLVPSAEDMNKPLEERPIGGLGILLAQQNVDEFTYDYKNGSNYNRFLVNATA</sequence>
<evidence type="ECO:0000256" key="1">
    <source>
        <dbReference type="ARBA" id="ARBA00022527"/>
    </source>
</evidence>